<dbReference type="InterPro" id="IPR058781">
    <property type="entry name" value="HH_AprE-like"/>
</dbReference>
<keyword evidence="6 9" id="KW-0812">Transmembrane</keyword>
<evidence type="ECO:0000256" key="9">
    <source>
        <dbReference type="RuleBase" id="RU365093"/>
    </source>
</evidence>
<comment type="subcellular location">
    <subcellularLocation>
        <location evidence="1 9">Cell inner membrane</location>
        <topology evidence="1 9">Single-pass membrane protein</topology>
    </subcellularLocation>
</comment>
<feature type="coiled-coil region" evidence="10">
    <location>
        <begin position="241"/>
        <end position="353"/>
    </location>
</feature>
<dbReference type="Pfam" id="PF25994">
    <property type="entry name" value="HH_AprE"/>
    <property type="match status" value="1"/>
</dbReference>
<protein>
    <recommendedName>
        <fullName evidence="9">Membrane fusion protein (MFP) family protein</fullName>
    </recommendedName>
</protein>
<evidence type="ECO:0000256" key="2">
    <source>
        <dbReference type="ARBA" id="ARBA00009477"/>
    </source>
</evidence>
<dbReference type="InterPro" id="IPR010129">
    <property type="entry name" value="T1SS_HlyD"/>
</dbReference>
<dbReference type="Gene3D" id="1.10.287.470">
    <property type="entry name" value="Helix hairpin bin"/>
    <property type="match status" value="1"/>
</dbReference>
<evidence type="ECO:0000256" key="6">
    <source>
        <dbReference type="ARBA" id="ARBA00022692"/>
    </source>
</evidence>
<evidence type="ECO:0000256" key="11">
    <source>
        <dbReference type="SAM" id="MobiDB-lite"/>
    </source>
</evidence>
<evidence type="ECO:0000256" key="3">
    <source>
        <dbReference type="ARBA" id="ARBA00022448"/>
    </source>
</evidence>
<evidence type="ECO:0000256" key="4">
    <source>
        <dbReference type="ARBA" id="ARBA00022475"/>
    </source>
</evidence>
<dbReference type="PANTHER" id="PTHR30386">
    <property type="entry name" value="MEMBRANE FUSION SUBUNIT OF EMRAB-TOLC MULTIDRUG EFFLUX PUMP"/>
    <property type="match status" value="1"/>
</dbReference>
<dbReference type="Pfam" id="PF26002">
    <property type="entry name" value="Beta-barrel_AprE"/>
    <property type="match status" value="1"/>
</dbReference>
<dbReference type="InterPro" id="IPR050739">
    <property type="entry name" value="MFP"/>
</dbReference>
<dbReference type="PANTHER" id="PTHR30386:SF17">
    <property type="entry name" value="ALKALINE PROTEASE SECRETION PROTEIN APRE"/>
    <property type="match status" value="1"/>
</dbReference>
<evidence type="ECO:0000256" key="7">
    <source>
        <dbReference type="ARBA" id="ARBA00022989"/>
    </source>
</evidence>
<name>A0ABS0ZCW9_9GAMM</name>
<evidence type="ECO:0000259" key="12">
    <source>
        <dbReference type="Pfam" id="PF25994"/>
    </source>
</evidence>
<keyword evidence="15" id="KW-1185">Reference proteome</keyword>
<dbReference type="Gene3D" id="2.40.30.170">
    <property type="match status" value="1"/>
</dbReference>
<dbReference type="Gene3D" id="2.40.50.100">
    <property type="match status" value="1"/>
</dbReference>
<keyword evidence="4 9" id="KW-1003">Cell membrane</keyword>
<dbReference type="Proteomes" id="UP000598488">
    <property type="component" value="Unassembled WGS sequence"/>
</dbReference>
<feature type="region of interest" description="Disordered" evidence="11">
    <location>
        <begin position="1"/>
        <end position="111"/>
    </location>
</feature>
<evidence type="ECO:0000256" key="10">
    <source>
        <dbReference type="SAM" id="Coils"/>
    </source>
</evidence>
<accession>A0ABS0ZCW9</accession>
<evidence type="ECO:0000313" key="14">
    <source>
        <dbReference type="EMBL" id="MBJ7551520.1"/>
    </source>
</evidence>
<gene>
    <name evidence="14" type="ORF">JHD44_12570</name>
</gene>
<feature type="domain" description="AprE-like beta-barrel" evidence="13">
    <location>
        <begin position="427"/>
        <end position="515"/>
    </location>
</feature>
<feature type="compositionally biased region" description="Polar residues" evidence="11">
    <location>
        <begin position="9"/>
        <end position="19"/>
    </location>
</feature>
<evidence type="ECO:0000256" key="8">
    <source>
        <dbReference type="ARBA" id="ARBA00023136"/>
    </source>
</evidence>
<dbReference type="EMBL" id="JAEMUH010000011">
    <property type="protein sequence ID" value="MBJ7551520.1"/>
    <property type="molecule type" value="Genomic_DNA"/>
</dbReference>
<evidence type="ECO:0000313" key="15">
    <source>
        <dbReference type="Proteomes" id="UP000598488"/>
    </source>
</evidence>
<keyword evidence="5 9" id="KW-0997">Cell inner membrane</keyword>
<evidence type="ECO:0000259" key="13">
    <source>
        <dbReference type="Pfam" id="PF26002"/>
    </source>
</evidence>
<feature type="domain" description="AprE-like long alpha-helical hairpin" evidence="12">
    <location>
        <begin position="194"/>
        <end position="384"/>
    </location>
</feature>
<dbReference type="PRINTS" id="PR01490">
    <property type="entry name" value="RTXTOXIND"/>
</dbReference>
<proteinExistence type="inferred from homology"/>
<evidence type="ECO:0000256" key="1">
    <source>
        <dbReference type="ARBA" id="ARBA00004377"/>
    </source>
</evidence>
<keyword evidence="7 9" id="KW-1133">Transmembrane helix</keyword>
<dbReference type="InterPro" id="IPR058982">
    <property type="entry name" value="Beta-barrel_AprE"/>
</dbReference>
<organism evidence="14 15">
    <name type="scientific">Marinomonas ostreistagni</name>
    <dbReference type="NCBI Taxonomy" id="359209"/>
    <lineage>
        <taxon>Bacteria</taxon>
        <taxon>Pseudomonadati</taxon>
        <taxon>Pseudomonadota</taxon>
        <taxon>Gammaproteobacteria</taxon>
        <taxon>Oceanospirillales</taxon>
        <taxon>Oceanospirillaceae</taxon>
        <taxon>Marinomonas</taxon>
    </lineage>
</organism>
<comment type="caution">
    <text evidence="14">The sequence shown here is derived from an EMBL/GenBank/DDBJ whole genome shotgun (WGS) entry which is preliminary data.</text>
</comment>
<dbReference type="NCBIfam" id="TIGR01843">
    <property type="entry name" value="type_I_hlyD"/>
    <property type="match status" value="1"/>
</dbReference>
<keyword evidence="10" id="KW-0175">Coiled coil</keyword>
<feature type="transmembrane region" description="Helical" evidence="9">
    <location>
        <begin position="120"/>
        <end position="138"/>
    </location>
</feature>
<reference evidence="14 15" key="1">
    <citation type="submission" date="2020-12" db="EMBL/GenBank/DDBJ databases">
        <title>Comparative genome analysis of fungal antagonists Marinomonas ostreistagni 398 and M. spartinae 468.</title>
        <authorList>
            <person name="Fields J.L."/>
            <person name="Mavrodi O.V."/>
            <person name="Biber P.D."/>
            <person name="Indest K.J."/>
            <person name="Mavrodi D.V."/>
        </authorList>
    </citation>
    <scope>NUCLEOTIDE SEQUENCE [LARGE SCALE GENOMIC DNA]</scope>
    <source>
        <strain evidence="14 15">USM7</strain>
    </source>
</reference>
<comment type="similarity">
    <text evidence="2 9">Belongs to the membrane fusion protein (MFP) (TC 8.A.1) family.</text>
</comment>
<sequence length="539" mass="59577">MTKHDSKSGETNQAPQSAPTDKAQAKPDNATTSRTDTSKTASAKTVASSDKSTANTDKAKSSAKPAENKQALAAITPVKKPASEAKPGTPPNNTKDKPSAPQMAAPGPDVPTNDKRYIKFGLWFLLLTLGTFTAWGTLAPLSSALIAPGEVMVDSYRKTIQHFEGGIVQEIFVRNGDLVEKGEPLIQLENAQFQAQLENSFTRLQIFKAELERLTAEQSFSESVTFSDELLEAAKTDKDIANALKQQNALLSARMSAYKQESEALQTRLEQTDAQVQGINAQISGLEKQLALLAEEEEAYTTLYNEGLGDNKRARELNRSIISTQNEINSSQAEVARLKIQNTETQLQIATRKQDYLKDVGERLKQTQGNYFDILEKYQVAKDRVERSVIRAPEDGTIVDMKIHTIGSVANPGQPLLDLVPSDDNFVVESKVSPRDINDLYIGQKADIRFSAFDARTTKVIEGKVINVSADRLLEQQDQAPYYLARIQVTEHGRSNMSEDMKLKAGMPAEVMIQRGERSLFNYLFKPVEDSFARSLKEK</sequence>
<dbReference type="SUPFAM" id="SSF111369">
    <property type="entry name" value="HlyD-like secretion proteins"/>
    <property type="match status" value="1"/>
</dbReference>
<dbReference type="RefSeq" id="WP_199463127.1">
    <property type="nucleotide sequence ID" value="NZ_JAEMUH010000011.1"/>
</dbReference>
<evidence type="ECO:0000256" key="5">
    <source>
        <dbReference type="ARBA" id="ARBA00022519"/>
    </source>
</evidence>
<keyword evidence="3 9" id="KW-0813">Transport</keyword>
<keyword evidence="8 9" id="KW-0472">Membrane</keyword>
<feature type="compositionally biased region" description="Low complexity" evidence="11">
    <location>
        <begin position="30"/>
        <end position="54"/>
    </location>
</feature>